<protein>
    <submittedName>
        <fullName evidence="1">Uncharacterized protein</fullName>
    </submittedName>
</protein>
<dbReference type="Proteomes" id="UP000199602">
    <property type="component" value="Unassembled WGS sequence"/>
</dbReference>
<organism evidence="1 2">
    <name type="scientific">Desulfonauticus submarinus</name>
    <dbReference type="NCBI Taxonomy" id="206665"/>
    <lineage>
        <taxon>Bacteria</taxon>
        <taxon>Pseudomonadati</taxon>
        <taxon>Thermodesulfobacteriota</taxon>
        <taxon>Desulfovibrionia</taxon>
        <taxon>Desulfovibrionales</taxon>
        <taxon>Desulfonauticaceae</taxon>
        <taxon>Desulfonauticus</taxon>
    </lineage>
</organism>
<gene>
    <name evidence="1" type="ORF">SAMN04488516_101305</name>
</gene>
<dbReference type="AlphaFoldDB" id="A0A1H0A8P0"/>
<dbReference type="EMBL" id="FNIN01000001">
    <property type="protein sequence ID" value="SDN29313.1"/>
    <property type="molecule type" value="Genomic_DNA"/>
</dbReference>
<proteinExistence type="predicted"/>
<dbReference type="STRING" id="206665.SAMN04488516_101305"/>
<keyword evidence="2" id="KW-1185">Reference proteome</keyword>
<sequence>MENKQFFQDLKKVYLLSGYDIGVVNEEEFNIFKKYSIDFPKNWFHLDENINFFLLKKKIVIIVLPTIKKKNIKIFSKKLSSFYHKIKYKYKNLPIIVISALGYYMEKELLNNVKEIEILFGSGDGPGFSGELVNNQSTLWVRPYSKGKAVNYVDIKDYISFLKTKKWIYKKNIYWKVFGLGDDIKDDQMIKDIVKRMR</sequence>
<evidence type="ECO:0000313" key="1">
    <source>
        <dbReference type="EMBL" id="SDN29313.1"/>
    </source>
</evidence>
<reference evidence="1 2" key="1">
    <citation type="submission" date="2016-10" db="EMBL/GenBank/DDBJ databases">
        <authorList>
            <person name="de Groot N.N."/>
        </authorList>
    </citation>
    <scope>NUCLEOTIDE SEQUENCE [LARGE SCALE GENOMIC DNA]</scope>
    <source>
        <strain evidence="1 2">DSM 15269</strain>
    </source>
</reference>
<dbReference type="OrthoDB" id="5452986at2"/>
<accession>A0A1H0A8P0</accession>
<evidence type="ECO:0000313" key="2">
    <source>
        <dbReference type="Proteomes" id="UP000199602"/>
    </source>
</evidence>
<name>A0A1H0A8P0_9BACT</name>